<dbReference type="Gene3D" id="1.10.238.10">
    <property type="entry name" value="EF-hand"/>
    <property type="match status" value="1"/>
</dbReference>
<gene>
    <name evidence="2" type="ORF">PPERSA_00342</name>
</gene>
<protein>
    <recommendedName>
        <fullName evidence="1">EF-hand domain-containing protein</fullName>
    </recommendedName>
</protein>
<dbReference type="PROSITE" id="PS50222">
    <property type="entry name" value="EF_HAND_2"/>
    <property type="match status" value="1"/>
</dbReference>
<organism evidence="2 3">
    <name type="scientific">Pseudocohnilembus persalinus</name>
    <name type="common">Ciliate</name>
    <dbReference type="NCBI Taxonomy" id="266149"/>
    <lineage>
        <taxon>Eukaryota</taxon>
        <taxon>Sar</taxon>
        <taxon>Alveolata</taxon>
        <taxon>Ciliophora</taxon>
        <taxon>Intramacronucleata</taxon>
        <taxon>Oligohymenophorea</taxon>
        <taxon>Scuticociliatia</taxon>
        <taxon>Philasterida</taxon>
        <taxon>Pseudocohnilembidae</taxon>
        <taxon>Pseudocohnilembus</taxon>
    </lineage>
</organism>
<feature type="domain" description="EF-hand" evidence="1">
    <location>
        <begin position="13"/>
        <end position="48"/>
    </location>
</feature>
<evidence type="ECO:0000313" key="3">
    <source>
        <dbReference type="Proteomes" id="UP000054937"/>
    </source>
</evidence>
<dbReference type="InterPro" id="IPR011992">
    <property type="entry name" value="EF-hand-dom_pair"/>
</dbReference>
<dbReference type="InterPro" id="IPR002048">
    <property type="entry name" value="EF_hand_dom"/>
</dbReference>
<dbReference type="CDD" id="cd00051">
    <property type="entry name" value="EFh"/>
    <property type="match status" value="1"/>
</dbReference>
<dbReference type="Proteomes" id="UP000054937">
    <property type="component" value="Unassembled WGS sequence"/>
</dbReference>
<dbReference type="GO" id="GO:0005509">
    <property type="term" value="F:calcium ion binding"/>
    <property type="evidence" value="ECO:0007669"/>
    <property type="project" value="InterPro"/>
</dbReference>
<dbReference type="Pfam" id="PF13202">
    <property type="entry name" value="EF-hand_5"/>
    <property type="match status" value="1"/>
</dbReference>
<dbReference type="EMBL" id="LDAU01000085">
    <property type="protein sequence ID" value="KRX07185.1"/>
    <property type="molecule type" value="Genomic_DNA"/>
</dbReference>
<name>A0A0V0QYF2_PSEPJ</name>
<reference evidence="2 3" key="1">
    <citation type="journal article" date="2015" name="Sci. Rep.">
        <title>Genome of the facultative scuticociliatosis pathogen Pseudocohnilembus persalinus provides insight into its virulence through horizontal gene transfer.</title>
        <authorList>
            <person name="Xiong J."/>
            <person name="Wang G."/>
            <person name="Cheng J."/>
            <person name="Tian M."/>
            <person name="Pan X."/>
            <person name="Warren A."/>
            <person name="Jiang C."/>
            <person name="Yuan D."/>
            <person name="Miao W."/>
        </authorList>
    </citation>
    <scope>NUCLEOTIDE SEQUENCE [LARGE SCALE GENOMIC DNA]</scope>
    <source>
        <strain evidence="2">36N120E</strain>
    </source>
</reference>
<proteinExistence type="predicted"/>
<dbReference type="InParanoid" id="A0A0V0QYF2"/>
<accession>A0A0V0QYF2</accession>
<dbReference type="OMA" id="SIVQMEK"/>
<comment type="caution">
    <text evidence="2">The sequence shown here is derived from an EMBL/GenBank/DDBJ whole genome shotgun (WGS) entry which is preliminary data.</text>
</comment>
<evidence type="ECO:0000313" key="2">
    <source>
        <dbReference type="EMBL" id="KRX07185.1"/>
    </source>
</evidence>
<evidence type="ECO:0000259" key="1">
    <source>
        <dbReference type="PROSITE" id="PS50222"/>
    </source>
</evidence>
<keyword evidence="3" id="KW-1185">Reference proteome</keyword>
<dbReference type="SMART" id="SM00054">
    <property type="entry name" value="EFh"/>
    <property type="match status" value="2"/>
</dbReference>
<sequence length="116" mass="13584">MGTCTSNYKFSKELEQDLIKNFRLIDTDESGQIDKEETLEFWKSNFAKLNTDELFNAVDIDHRGRITLHQWLKFWSDVIESGHTEDEIREELQNFTEGQAWVKFSKHNPGGTVSKN</sequence>
<dbReference type="OrthoDB" id="310790at2759"/>
<dbReference type="AlphaFoldDB" id="A0A0V0QYF2"/>
<dbReference type="SUPFAM" id="SSF47473">
    <property type="entry name" value="EF-hand"/>
    <property type="match status" value="1"/>
</dbReference>